<gene>
    <name evidence="2" type="ORF">S03H2_45744</name>
</gene>
<feature type="domain" description="Core-binding (CB)" evidence="1">
    <location>
        <begin position="6"/>
        <end position="62"/>
    </location>
</feature>
<accession>X1HTD5</accession>
<proteinExistence type="predicted"/>
<dbReference type="AlphaFoldDB" id="X1HTD5"/>
<protein>
    <recommendedName>
        <fullName evidence="1">Core-binding (CB) domain-containing protein</fullName>
    </recommendedName>
</protein>
<dbReference type="InterPro" id="IPR044068">
    <property type="entry name" value="CB"/>
</dbReference>
<dbReference type="PROSITE" id="PS51900">
    <property type="entry name" value="CB"/>
    <property type="match status" value="1"/>
</dbReference>
<reference evidence="2" key="1">
    <citation type="journal article" date="2014" name="Front. Microbiol.">
        <title>High frequency of phylogenetically diverse reductive dehalogenase-homologous genes in deep subseafloor sedimentary metagenomes.</title>
        <authorList>
            <person name="Kawai M."/>
            <person name="Futagami T."/>
            <person name="Toyoda A."/>
            <person name="Takaki Y."/>
            <person name="Nishi S."/>
            <person name="Hori S."/>
            <person name="Arai W."/>
            <person name="Tsubouchi T."/>
            <person name="Morono Y."/>
            <person name="Uchiyama I."/>
            <person name="Ito T."/>
            <person name="Fujiyama A."/>
            <person name="Inagaki F."/>
            <person name="Takami H."/>
        </authorList>
    </citation>
    <scope>NUCLEOTIDE SEQUENCE</scope>
    <source>
        <strain evidence="2">Expedition CK06-06</strain>
    </source>
</reference>
<sequence>MAVAAEDFFDHIEKFVDYRKVVYEISEQTLKSNQTDLKLFNDFIKNKRYKAIDGPAVIDFQY</sequence>
<comment type="caution">
    <text evidence="2">The sequence shown here is derived from an EMBL/GenBank/DDBJ whole genome shotgun (WGS) entry which is preliminary data.</text>
</comment>
<evidence type="ECO:0000313" key="2">
    <source>
        <dbReference type="EMBL" id="GAH73436.1"/>
    </source>
</evidence>
<dbReference type="EMBL" id="BARU01028681">
    <property type="protein sequence ID" value="GAH73436.1"/>
    <property type="molecule type" value="Genomic_DNA"/>
</dbReference>
<organism evidence="2">
    <name type="scientific">marine sediment metagenome</name>
    <dbReference type="NCBI Taxonomy" id="412755"/>
    <lineage>
        <taxon>unclassified sequences</taxon>
        <taxon>metagenomes</taxon>
        <taxon>ecological metagenomes</taxon>
    </lineage>
</organism>
<evidence type="ECO:0000259" key="1">
    <source>
        <dbReference type="PROSITE" id="PS51900"/>
    </source>
</evidence>
<name>X1HTD5_9ZZZZ</name>
<feature type="non-terminal residue" evidence="2">
    <location>
        <position position="62"/>
    </location>
</feature>